<feature type="domain" description="EF-hand" evidence="2">
    <location>
        <begin position="146"/>
        <end position="181"/>
    </location>
</feature>
<dbReference type="AlphaFoldDB" id="A0A7I4XU49"/>
<dbReference type="OrthoDB" id="26525at2759"/>
<dbReference type="Pfam" id="PF13202">
    <property type="entry name" value="EF-hand_5"/>
    <property type="match status" value="2"/>
</dbReference>
<dbReference type="PROSITE" id="PS50222">
    <property type="entry name" value="EF_HAND_2"/>
    <property type="match status" value="2"/>
</dbReference>
<dbReference type="InterPro" id="IPR018247">
    <property type="entry name" value="EF_Hand_1_Ca_BS"/>
</dbReference>
<reference evidence="4" key="1">
    <citation type="submission" date="2020-12" db="UniProtKB">
        <authorList>
            <consortium name="WormBaseParasite"/>
        </authorList>
    </citation>
    <scope>IDENTIFICATION</scope>
    <source>
        <strain evidence="4">MHco3</strain>
    </source>
</reference>
<keyword evidence="3" id="KW-1185">Reference proteome</keyword>
<dbReference type="SUPFAM" id="SSF47473">
    <property type="entry name" value="EF-hand"/>
    <property type="match status" value="1"/>
</dbReference>
<dbReference type="GO" id="GO:0005509">
    <property type="term" value="F:calcium ion binding"/>
    <property type="evidence" value="ECO:0007669"/>
    <property type="project" value="InterPro"/>
</dbReference>
<accession>A0A7I4XU49</accession>
<dbReference type="InterPro" id="IPR011992">
    <property type="entry name" value="EF-hand-dom_pair"/>
</dbReference>
<dbReference type="OMA" id="DYDKSSM"/>
<protein>
    <submittedName>
        <fullName evidence="4">Calmodulin</fullName>
    </submittedName>
</protein>
<dbReference type="SMART" id="SM00054">
    <property type="entry name" value="EFh"/>
    <property type="match status" value="3"/>
</dbReference>
<evidence type="ECO:0000313" key="4">
    <source>
        <dbReference type="WBParaSite" id="HCON_00011710-00001"/>
    </source>
</evidence>
<proteinExistence type="predicted"/>
<dbReference type="Gene3D" id="1.10.238.10">
    <property type="entry name" value="EF-hand"/>
    <property type="match status" value="2"/>
</dbReference>
<feature type="domain" description="EF-hand" evidence="2">
    <location>
        <begin position="71"/>
        <end position="106"/>
    </location>
</feature>
<evidence type="ECO:0000259" key="2">
    <source>
        <dbReference type="PROSITE" id="PS50222"/>
    </source>
</evidence>
<dbReference type="WBParaSite" id="HCON_00011710-00001">
    <property type="protein sequence ID" value="HCON_00011710-00001"/>
    <property type="gene ID" value="HCON_00011710"/>
</dbReference>
<name>A0A7I4XU49_HAECO</name>
<dbReference type="PROSITE" id="PS00018">
    <property type="entry name" value="EF_HAND_1"/>
    <property type="match status" value="2"/>
</dbReference>
<organism evidence="3 4">
    <name type="scientific">Haemonchus contortus</name>
    <name type="common">Barber pole worm</name>
    <dbReference type="NCBI Taxonomy" id="6289"/>
    <lineage>
        <taxon>Eukaryota</taxon>
        <taxon>Metazoa</taxon>
        <taxon>Ecdysozoa</taxon>
        <taxon>Nematoda</taxon>
        <taxon>Chromadorea</taxon>
        <taxon>Rhabditida</taxon>
        <taxon>Rhabditina</taxon>
        <taxon>Rhabditomorpha</taxon>
        <taxon>Strongyloidea</taxon>
        <taxon>Trichostrongylidae</taxon>
        <taxon>Haemonchus</taxon>
    </lineage>
</organism>
<sequence>MFVAVLVTTSALPVYIDSNDISEIETSLPAVNLDLLRYLSSNLNNFFGVADTTTPDPRGLNFAQFVATEKCSNQVAWKCFTDIDTNNDGFLSSAELADYDKSSMTRVQLMYDNYLETSFTEADNNNDDFISYGEGVDYAENVLKVQADENWKRLFETKDLDGDGRLDKAEFMSLLSSWYRGDFDLKFNDYTVTSPNPRIPVQKL</sequence>
<keyword evidence="1" id="KW-0106">Calcium</keyword>
<evidence type="ECO:0000256" key="1">
    <source>
        <dbReference type="ARBA" id="ARBA00022837"/>
    </source>
</evidence>
<dbReference type="Proteomes" id="UP000025227">
    <property type="component" value="Unplaced"/>
</dbReference>
<dbReference type="InterPro" id="IPR002048">
    <property type="entry name" value="EF_hand_dom"/>
</dbReference>
<evidence type="ECO:0000313" key="3">
    <source>
        <dbReference type="Proteomes" id="UP000025227"/>
    </source>
</evidence>